<dbReference type="SMART" id="SM00360">
    <property type="entry name" value="RRM"/>
    <property type="match status" value="1"/>
</dbReference>
<feature type="compositionally biased region" description="Low complexity" evidence="3">
    <location>
        <begin position="250"/>
        <end position="259"/>
    </location>
</feature>
<dbReference type="AlphaFoldDB" id="A0A139A4E5"/>
<feature type="compositionally biased region" description="Basic and acidic residues" evidence="3">
    <location>
        <begin position="274"/>
        <end position="285"/>
    </location>
</feature>
<dbReference type="Proteomes" id="UP000070544">
    <property type="component" value="Unassembled WGS sequence"/>
</dbReference>
<dbReference type="CDD" id="cd12257">
    <property type="entry name" value="RRM1_RBM26_like"/>
    <property type="match status" value="1"/>
</dbReference>
<dbReference type="SUPFAM" id="SSF54928">
    <property type="entry name" value="RNA-binding domain, RBD"/>
    <property type="match status" value="1"/>
</dbReference>
<feature type="region of interest" description="Disordered" evidence="3">
    <location>
        <begin position="364"/>
        <end position="383"/>
    </location>
</feature>
<reference evidence="5 6" key="1">
    <citation type="journal article" date="2015" name="Genome Biol. Evol.">
        <title>Phylogenomic analyses indicate that early fungi evolved digesting cell walls of algal ancestors of land plants.</title>
        <authorList>
            <person name="Chang Y."/>
            <person name="Wang S."/>
            <person name="Sekimoto S."/>
            <person name="Aerts A.L."/>
            <person name="Choi C."/>
            <person name="Clum A."/>
            <person name="LaButti K.M."/>
            <person name="Lindquist E.A."/>
            <person name="Yee Ngan C."/>
            <person name="Ohm R.A."/>
            <person name="Salamov A.A."/>
            <person name="Grigoriev I.V."/>
            <person name="Spatafora J.W."/>
            <person name="Berbee M.L."/>
        </authorList>
    </citation>
    <scope>NUCLEOTIDE SEQUENCE [LARGE SCALE GENOMIC DNA]</scope>
    <source>
        <strain evidence="5 6">JEL478</strain>
    </source>
</reference>
<feature type="region of interest" description="Disordered" evidence="3">
    <location>
        <begin position="313"/>
        <end position="339"/>
    </location>
</feature>
<evidence type="ECO:0000313" key="5">
    <source>
        <dbReference type="EMBL" id="KXS11672.1"/>
    </source>
</evidence>
<gene>
    <name evidence="5" type="ORF">M427DRAFT_426495</name>
</gene>
<dbReference type="PROSITE" id="PS50102">
    <property type="entry name" value="RRM"/>
    <property type="match status" value="1"/>
</dbReference>
<evidence type="ECO:0000256" key="3">
    <source>
        <dbReference type="SAM" id="MobiDB-lite"/>
    </source>
</evidence>
<protein>
    <recommendedName>
        <fullName evidence="4">RRM domain-containing protein</fullName>
    </recommendedName>
</protein>
<organism evidence="5 6">
    <name type="scientific">Gonapodya prolifera (strain JEL478)</name>
    <name type="common">Monoblepharis prolifera</name>
    <dbReference type="NCBI Taxonomy" id="1344416"/>
    <lineage>
        <taxon>Eukaryota</taxon>
        <taxon>Fungi</taxon>
        <taxon>Fungi incertae sedis</taxon>
        <taxon>Chytridiomycota</taxon>
        <taxon>Chytridiomycota incertae sedis</taxon>
        <taxon>Monoblepharidomycetes</taxon>
        <taxon>Monoblepharidales</taxon>
        <taxon>Gonapodyaceae</taxon>
        <taxon>Gonapodya</taxon>
    </lineage>
</organism>
<dbReference type="EMBL" id="KQ965799">
    <property type="protein sequence ID" value="KXS11672.1"/>
    <property type="molecule type" value="Genomic_DNA"/>
</dbReference>
<dbReference type="GO" id="GO:0003723">
    <property type="term" value="F:RNA binding"/>
    <property type="evidence" value="ECO:0007669"/>
    <property type="project" value="UniProtKB-UniRule"/>
</dbReference>
<dbReference type="InterPro" id="IPR012677">
    <property type="entry name" value="Nucleotide-bd_a/b_plait_sf"/>
</dbReference>
<feature type="region of interest" description="Disordered" evidence="3">
    <location>
        <begin position="236"/>
        <end position="289"/>
    </location>
</feature>
<dbReference type="STRING" id="1344416.A0A139A4E5"/>
<dbReference type="PANTHER" id="PTHR14398">
    <property type="entry name" value="RNA RECOGNITION RRM/RNP DOMAIN"/>
    <property type="match status" value="1"/>
</dbReference>
<proteinExistence type="predicted"/>
<feature type="region of interest" description="Disordered" evidence="3">
    <location>
        <begin position="118"/>
        <end position="153"/>
    </location>
</feature>
<dbReference type="InterPro" id="IPR000504">
    <property type="entry name" value="RRM_dom"/>
</dbReference>
<keyword evidence="6" id="KW-1185">Reference proteome</keyword>
<dbReference type="PANTHER" id="PTHR14398:SF0">
    <property type="entry name" value="ZINC FINGER PROTEIN SWM"/>
    <property type="match status" value="1"/>
</dbReference>
<feature type="domain" description="RRM" evidence="4">
    <location>
        <begin position="157"/>
        <end position="229"/>
    </location>
</feature>
<dbReference type="GO" id="GO:0005634">
    <property type="term" value="C:nucleus"/>
    <property type="evidence" value="ECO:0007669"/>
    <property type="project" value="TreeGrafter"/>
</dbReference>
<evidence type="ECO:0000313" key="6">
    <source>
        <dbReference type="Proteomes" id="UP000070544"/>
    </source>
</evidence>
<feature type="compositionally biased region" description="Low complexity" evidence="3">
    <location>
        <begin position="317"/>
        <end position="331"/>
    </location>
</feature>
<evidence type="ECO:0000256" key="2">
    <source>
        <dbReference type="PROSITE-ProRule" id="PRU00176"/>
    </source>
</evidence>
<dbReference type="Gene3D" id="3.30.70.330">
    <property type="match status" value="1"/>
</dbReference>
<feature type="compositionally biased region" description="Polar residues" evidence="3">
    <location>
        <begin position="372"/>
        <end position="381"/>
    </location>
</feature>
<dbReference type="OrthoDB" id="443401at2759"/>
<evidence type="ECO:0000259" key="4">
    <source>
        <dbReference type="PROSITE" id="PS50102"/>
    </source>
</evidence>
<dbReference type="InterPro" id="IPR035979">
    <property type="entry name" value="RBD_domain_sf"/>
</dbReference>
<feature type="region of interest" description="Disordered" evidence="3">
    <location>
        <begin position="401"/>
        <end position="420"/>
    </location>
</feature>
<accession>A0A139A4E5</accession>
<dbReference type="InterPro" id="IPR045137">
    <property type="entry name" value="RBM26/27"/>
</dbReference>
<name>A0A139A4E5_GONPJ</name>
<sequence length="554" mass="59768">MCPYDHGANRIILEQGVGGFEFLNGVQGMMNEGMLLPMAGPNSFPIAGTQPDMAAAGQDIRQVQEASEGYDPELVVAAPRPVERWNLPNEVQLPDPSATAPLANGKDQSIHLPSAEIAPNGAHLKPFGNGGFPSGGRGRGSRGRGGGQGYRFDPSRTSIVVERIPPEHLGIEDVTQFFKKFGAVVNVNLDRRQSRAIVQFSNAEEAHAAYRSPEPIFGNRFVRIFIHRPEQENIAVSNGTSHLPGDASTAAGGPAGLLPAKRRALPEDPTTTDTEMKERSPHRQPPEGIQKLAAKATMLQEKREELLRKIAEKERASASGGSTTVGPGVSGNDATSINRGAYSTTSNVVEQQERLRLDRELEDLSNRGPEEGQTQLPTSAKAQRLKDKVAALRTKVAASGLDPNEVLGGPPGGPRGRGSIYPYQPRGVARGGGRGAIRGHGRGAPRHLTIDNRPRTLIVKTNPQNVNLSDHFEKYAPVETVTLEDSSVAISFGTRREAELAYRNESPTFSIVWDNQPASGANQVESCKVDVLWTFTMIRNQTTMRGRGNARFSS</sequence>
<evidence type="ECO:0000256" key="1">
    <source>
        <dbReference type="ARBA" id="ARBA00022884"/>
    </source>
</evidence>
<keyword evidence="1 2" id="KW-0694">RNA-binding</keyword>
<feature type="compositionally biased region" description="Gly residues" evidence="3">
    <location>
        <begin position="128"/>
        <end position="149"/>
    </location>
</feature>